<comment type="function">
    <text evidence="1 8">Involved in inositol deacylation of GPI-anchored proteins which plays important roles in the quality control and ER-associated degradation of GPI-anchored proteins.</text>
</comment>
<comment type="subcellular location">
    <subcellularLocation>
        <location evidence="8">Endoplasmic reticulum membrane</location>
    </subcellularLocation>
    <subcellularLocation>
        <location evidence="3">Membrane</location>
    </subcellularLocation>
    <subcellularLocation>
        <location evidence="2">Mitochondrion</location>
    </subcellularLocation>
</comment>
<feature type="compositionally biased region" description="Basic and acidic residues" evidence="9">
    <location>
        <begin position="303"/>
        <end position="313"/>
    </location>
</feature>
<proteinExistence type="inferred from homology"/>
<dbReference type="Gene3D" id="3.40.50.1820">
    <property type="entry name" value="alpha/beta hydrolase"/>
    <property type="match status" value="1"/>
</dbReference>
<feature type="domain" description="GPI inositol-deacylase PGAP1-like alpha/beta" evidence="10">
    <location>
        <begin position="51"/>
        <end position="186"/>
    </location>
</feature>
<accession>A0ABR4JBT0</accession>
<evidence type="ECO:0000313" key="11">
    <source>
        <dbReference type="EMBL" id="KAL2836458.1"/>
    </source>
</evidence>
<dbReference type="Pfam" id="PF07819">
    <property type="entry name" value="PGAP1"/>
    <property type="match status" value="1"/>
</dbReference>
<keyword evidence="8" id="KW-0653">Protein transport</keyword>
<gene>
    <name evidence="11" type="ORF">BJY01DRAFT_221982</name>
</gene>
<keyword evidence="5 8" id="KW-0256">Endoplasmic reticulum</keyword>
<evidence type="ECO:0000256" key="1">
    <source>
        <dbReference type="ARBA" id="ARBA00003496"/>
    </source>
</evidence>
<dbReference type="PANTHER" id="PTHR48182">
    <property type="entry name" value="PROTEIN SERAC1"/>
    <property type="match status" value="1"/>
</dbReference>
<dbReference type="InterPro" id="IPR052374">
    <property type="entry name" value="SERAC1"/>
</dbReference>
<evidence type="ECO:0000313" key="12">
    <source>
        <dbReference type="Proteomes" id="UP001610446"/>
    </source>
</evidence>
<organism evidence="11 12">
    <name type="scientific">Aspergillus pseudoustus</name>
    <dbReference type="NCBI Taxonomy" id="1810923"/>
    <lineage>
        <taxon>Eukaryota</taxon>
        <taxon>Fungi</taxon>
        <taxon>Dikarya</taxon>
        <taxon>Ascomycota</taxon>
        <taxon>Pezizomycotina</taxon>
        <taxon>Eurotiomycetes</taxon>
        <taxon>Eurotiomycetidae</taxon>
        <taxon>Eurotiales</taxon>
        <taxon>Aspergillaceae</taxon>
        <taxon>Aspergillus</taxon>
        <taxon>Aspergillus subgen. Nidulantes</taxon>
    </lineage>
</organism>
<evidence type="ECO:0000256" key="4">
    <source>
        <dbReference type="ARBA" id="ARBA00015856"/>
    </source>
</evidence>
<feature type="region of interest" description="Disordered" evidence="9">
    <location>
        <begin position="303"/>
        <end position="338"/>
    </location>
</feature>
<keyword evidence="8" id="KW-0813">Transport</keyword>
<keyword evidence="7 8" id="KW-0472">Membrane</keyword>
<evidence type="ECO:0000256" key="6">
    <source>
        <dbReference type="ARBA" id="ARBA00023128"/>
    </source>
</evidence>
<evidence type="ECO:0000256" key="3">
    <source>
        <dbReference type="ARBA" id="ARBA00004370"/>
    </source>
</evidence>
<reference evidence="11 12" key="1">
    <citation type="submission" date="2024-07" db="EMBL/GenBank/DDBJ databases">
        <title>Section-level genome sequencing and comparative genomics of Aspergillus sections Usti and Cavernicolus.</title>
        <authorList>
            <consortium name="Lawrence Berkeley National Laboratory"/>
            <person name="Nybo J.L."/>
            <person name="Vesth T.C."/>
            <person name="Theobald S."/>
            <person name="Frisvad J.C."/>
            <person name="Larsen T.O."/>
            <person name="Kjaerboelling I."/>
            <person name="Rothschild-Mancinelli K."/>
            <person name="Lyhne E.K."/>
            <person name="Kogle M.E."/>
            <person name="Barry K."/>
            <person name="Clum A."/>
            <person name="Na H."/>
            <person name="Ledsgaard L."/>
            <person name="Lin J."/>
            <person name="Lipzen A."/>
            <person name="Kuo A."/>
            <person name="Riley R."/>
            <person name="Mondo S."/>
            <person name="Labutti K."/>
            <person name="Haridas S."/>
            <person name="Pangalinan J."/>
            <person name="Salamov A.A."/>
            <person name="Simmons B.A."/>
            <person name="Magnuson J.K."/>
            <person name="Chen J."/>
            <person name="Drula E."/>
            <person name="Henrissat B."/>
            <person name="Wiebenga A."/>
            <person name="Lubbers R.J."/>
            <person name="Gomes A.C."/>
            <person name="Makela M.R."/>
            <person name="Stajich J."/>
            <person name="Grigoriev I.V."/>
            <person name="Mortensen U.H."/>
            <person name="De Vries R.P."/>
            <person name="Baker S.E."/>
            <person name="Andersen M.R."/>
        </authorList>
    </citation>
    <scope>NUCLEOTIDE SEQUENCE [LARGE SCALE GENOMIC DNA]</scope>
    <source>
        <strain evidence="11 12">CBS 123904</strain>
    </source>
</reference>
<dbReference type="EMBL" id="JBFXLU010000178">
    <property type="protein sequence ID" value="KAL2836458.1"/>
    <property type="molecule type" value="Genomic_DNA"/>
</dbReference>
<comment type="similarity">
    <text evidence="8">Belongs to the GPI inositol-deacylase family.</text>
</comment>
<keyword evidence="8" id="KW-0378">Hydrolase</keyword>
<evidence type="ECO:0000256" key="2">
    <source>
        <dbReference type="ARBA" id="ARBA00004173"/>
    </source>
</evidence>
<keyword evidence="12" id="KW-1185">Reference proteome</keyword>
<comment type="caution">
    <text evidence="11">The sequence shown here is derived from an EMBL/GenBank/DDBJ whole genome shotgun (WGS) entry which is preliminary data.</text>
</comment>
<evidence type="ECO:0000256" key="5">
    <source>
        <dbReference type="ARBA" id="ARBA00022824"/>
    </source>
</evidence>
<name>A0ABR4JBT0_9EURO</name>
<dbReference type="SUPFAM" id="SSF53474">
    <property type="entry name" value="alpha/beta-Hydrolases"/>
    <property type="match status" value="1"/>
</dbReference>
<dbReference type="Proteomes" id="UP001610446">
    <property type="component" value="Unassembled WGS sequence"/>
</dbReference>
<evidence type="ECO:0000256" key="8">
    <source>
        <dbReference type="RuleBase" id="RU365011"/>
    </source>
</evidence>
<dbReference type="InterPro" id="IPR029058">
    <property type="entry name" value="AB_hydrolase_fold"/>
</dbReference>
<evidence type="ECO:0000256" key="7">
    <source>
        <dbReference type="ARBA" id="ARBA00023136"/>
    </source>
</evidence>
<dbReference type="InterPro" id="IPR012908">
    <property type="entry name" value="PGAP1-ab_dom-like"/>
</dbReference>
<dbReference type="EC" id="3.1.-.-" evidence="8"/>
<evidence type="ECO:0000256" key="9">
    <source>
        <dbReference type="SAM" id="MobiDB-lite"/>
    </source>
</evidence>
<keyword evidence="6" id="KW-0496">Mitochondrion</keyword>
<protein>
    <recommendedName>
        <fullName evidence="4 8">GPI inositol-deacylase</fullName>
        <ecNumber evidence="8">3.1.-.-</ecNumber>
    </recommendedName>
</protein>
<evidence type="ECO:0000259" key="10">
    <source>
        <dbReference type="Pfam" id="PF07819"/>
    </source>
</evidence>
<dbReference type="PANTHER" id="PTHR48182:SF2">
    <property type="entry name" value="PROTEIN SERAC1"/>
    <property type="match status" value="1"/>
</dbReference>
<sequence length="546" mass="61163">MARSFSLWANIPNLPYVPRYAPIYHPVNSLTTSSIGLRLLADGGAKPVVDIVFVHGLTGDRERTWTVSDTTALWPEILLPSAIPNARVLAFGYDTNVPDWITMVSVSRVGNHAMNLSTALASFRDQDDTKNRPIIFVCHSLGGIVFQDAITTCQHYPEAHIRSVAQSISGIIFLGTPHSRSEITHAVENLARSIGLLNQTNPDILSFLERESEALAKIQNSFHAFIRLRLVSKGEAIQMTSFYEELPLPGIGLVVPMQAAIIPGYPSIGIRASHITMTKFASCNDPGFVAVVGELRRWIQQIEPDRSRPEAKPHRTVSPPRISPHRSTSGNELSAIKKHRGSSAELTYDLVPFPEPRGGTNQLSTTDHQMRLRLMKPIFNVGQGPRSMVLWVAVVEGCPGYIKLGLDRAVNPVRLVQTSRYALSDVHTHMTSTLVGARVLQLAQLELRSWKYFLTIEDGRGEEVTERMSVFKVDLDKAQHILERWFALFDSKTRPRLYNFRGELNKYWTDRVHDISSATSNTGEEDTLESRIQRWDRLLESRSSET</sequence>